<name>A0A4Z2FGD2_9TELE</name>
<comment type="caution">
    <text evidence="3">The sequence shown here is derived from an EMBL/GenBank/DDBJ whole genome shotgun (WGS) entry which is preliminary data.</text>
</comment>
<reference evidence="3 4" key="1">
    <citation type="submission" date="2019-03" db="EMBL/GenBank/DDBJ databases">
        <title>First draft genome of Liparis tanakae, snailfish: a comprehensive survey of snailfish specific genes.</title>
        <authorList>
            <person name="Kim W."/>
            <person name="Song I."/>
            <person name="Jeong J.-H."/>
            <person name="Kim D."/>
            <person name="Kim S."/>
            <person name="Ryu S."/>
            <person name="Song J.Y."/>
            <person name="Lee S.K."/>
        </authorList>
    </citation>
    <scope>NUCLEOTIDE SEQUENCE [LARGE SCALE GENOMIC DNA]</scope>
    <source>
        <tissue evidence="3">Muscle</tissue>
    </source>
</reference>
<proteinExistence type="predicted"/>
<protein>
    <submittedName>
        <fullName evidence="3">Uncharacterized protein</fullName>
    </submittedName>
</protein>
<evidence type="ECO:0000256" key="2">
    <source>
        <dbReference type="SAM" id="Phobius"/>
    </source>
</evidence>
<keyword evidence="2" id="KW-0472">Membrane</keyword>
<keyword evidence="4" id="KW-1185">Reference proteome</keyword>
<keyword evidence="2" id="KW-0812">Transmembrane</keyword>
<accession>A0A4Z2FGD2</accession>
<keyword evidence="2" id="KW-1133">Transmembrane helix</keyword>
<gene>
    <name evidence="3" type="ORF">EYF80_050028</name>
</gene>
<dbReference type="AlphaFoldDB" id="A0A4Z2FGD2"/>
<evidence type="ECO:0000313" key="4">
    <source>
        <dbReference type="Proteomes" id="UP000314294"/>
    </source>
</evidence>
<dbReference type="Proteomes" id="UP000314294">
    <property type="component" value="Unassembled WGS sequence"/>
</dbReference>
<dbReference type="EMBL" id="SRLO01001246">
    <property type="protein sequence ID" value="TNN39813.1"/>
    <property type="molecule type" value="Genomic_DNA"/>
</dbReference>
<evidence type="ECO:0000313" key="3">
    <source>
        <dbReference type="EMBL" id="TNN39813.1"/>
    </source>
</evidence>
<feature type="region of interest" description="Disordered" evidence="1">
    <location>
        <begin position="219"/>
        <end position="238"/>
    </location>
</feature>
<organism evidence="3 4">
    <name type="scientific">Liparis tanakae</name>
    <name type="common">Tanaka's snailfish</name>
    <dbReference type="NCBI Taxonomy" id="230148"/>
    <lineage>
        <taxon>Eukaryota</taxon>
        <taxon>Metazoa</taxon>
        <taxon>Chordata</taxon>
        <taxon>Craniata</taxon>
        <taxon>Vertebrata</taxon>
        <taxon>Euteleostomi</taxon>
        <taxon>Actinopterygii</taxon>
        <taxon>Neopterygii</taxon>
        <taxon>Teleostei</taxon>
        <taxon>Neoteleostei</taxon>
        <taxon>Acanthomorphata</taxon>
        <taxon>Eupercaria</taxon>
        <taxon>Perciformes</taxon>
        <taxon>Cottioidei</taxon>
        <taxon>Cottales</taxon>
        <taxon>Liparidae</taxon>
        <taxon>Liparis</taxon>
    </lineage>
</organism>
<evidence type="ECO:0000256" key="1">
    <source>
        <dbReference type="SAM" id="MobiDB-lite"/>
    </source>
</evidence>
<sequence length="238" mass="25923">MRVGVTSPYKARFSEPRCCTTLTTGTGLLPQGPDRRGAAHGPTGLGESEITQCERAASQTTFVRSNGESESRRDGAANPRCCSSLKKWLFCSEFLALRDQTCARERVEPADDGDRGSQAKACPADSSLGTRAARPAHLSAWLGAVPIPLICLIFSCVGLCCQKTKERKEGGRGGWKLEDVEETKKSVTPSRGLHRAWRVFEENIHTPLMGSSPYTLSTCRPEETSLPTGPRKNLEKIQ</sequence>
<feature type="transmembrane region" description="Helical" evidence="2">
    <location>
        <begin position="140"/>
        <end position="161"/>
    </location>
</feature>
<feature type="region of interest" description="Disordered" evidence="1">
    <location>
        <begin position="24"/>
        <end position="51"/>
    </location>
</feature>